<feature type="compositionally biased region" description="Polar residues" evidence="2">
    <location>
        <begin position="215"/>
        <end position="224"/>
    </location>
</feature>
<dbReference type="GO" id="GO:0004620">
    <property type="term" value="F:phospholipase activity"/>
    <property type="evidence" value="ECO:0007669"/>
    <property type="project" value="TreeGrafter"/>
</dbReference>
<feature type="transmembrane region" description="Helical" evidence="3">
    <location>
        <begin position="625"/>
        <end position="644"/>
    </location>
</feature>
<keyword evidence="3" id="KW-0472">Membrane</keyword>
<keyword evidence="6" id="KW-1185">Reference proteome</keyword>
<dbReference type="InterPro" id="IPR058055">
    <property type="entry name" value="PA-PLA1"/>
</dbReference>
<dbReference type="Pfam" id="PF23464">
    <property type="entry name" value="WWE_3"/>
    <property type="match status" value="1"/>
</dbReference>
<evidence type="ECO:0000313" key="5">
    <source>
        <dbReference type="EMBL" id="RUS90717.1"/>
    </source>
</evidence>
<evidence type="ECO:0000256" key="3">
    <source>
        <dbReference type="SAM" id="Phobius"/>
    </source>
</evidence>
<dbReference type="Pfam" id="PF02825">
    <property type="entry name" value="WWE"/>
    <property type="match status" value="1"/>
</dbReference>
<dbReference type="SUPFAM" id="SSF117839">
    <property type="entry name" value="WWE domain"/>
    <property type="match status" value="1"/>
</dbReference>
<dbReference type="PANTHER" id="PTHR23509:SF10">
    <property type="entry name" value="LD21067P"/>
    <property type="match status" value="1"/>
</dbReference>
<dbReference type="OrthoDB" id="69269at2759"/>
<evidence type="ECO:0000313" key="6">
    <source>
        <dbReference type="Proteomes" id="UP000271974"/>
    </source>
</evidence>
<sequence>MADRSKKESTPPPLLLMPPSGGLTLVPPEQSNILMPIVQNRAPLLSPEEEAEADSFVGQSVGGSVLAGIQPSYFHQSFGASNDPYSKIGSELPPPTSSTQAVFPSYTMQAPGVIGADISISAQNTFTPLPAMPPIGNSPAGTGNIYRQKGGRPQYAAPPATFPAQPSISPLGPPTSQPPTAMVPPMPSTVQNAPPFLPPVAQNVGSAGGHIASPPQRQDGSSETYTGGLFFQPVRYHWCFQEDQDGIEIWRPFSQLDSRHLEMAFKHKYQEAPNNTVVSTNGGRYDVNVGHRTRTPVYWDSPPVAVRRCSWFFKREGDNRYIPYDEDFAARLEDEYKKAMDTNGWHRRLDFPGNVVIVMHNANVIVQFPASAAPDEWGNVQGDQMRPRVVKRGVDDFATIVQGERIEVEHLVFFVPGIEDISAGKQKSVESLVDDFRSNALSLIESHFTKAYHSQAVNRVEFLPVVWTQALEDNIVGLKAQVEDITLPSTAKLRHFINNSLVDTLFYTSPLHCQKICDAVGKEMNRMFHIFLERNQSFSGDVSVAGHSFGAVILFDLLLNQRLPGEPPQAEDLEEELDLSQNGVSEASSEAGEEKEEEEQTIESLLSKIGLQDKANLFHDEQIDVASLVMIFTQIYIIFSSFIFSYHEHEYVLLMSKYIFTFFFLYLK</sequence>
<feature type="region of interest" description="Disordered" evidence="2">
    <location>
        <begin position="158"/>
        <end position="178"/>
    </location>
</feature>
<reference evidence="5 6" key="1">
    <citation type="submission" date="2019-01" db="EMBL/GenBank/DDBJ databases">
        <title>A draft genome assembly of the solar-powered sea slug Elysia chlorotica.</title>
        <authorList>
            <person name="Cai H."/>
            <person name="Li Q."/>
            <person name="Fang X."/>
            <person name="Li J."/>
            <person name="Curtis N.E."/>
            <person name="Altenburger A."/>
            <person name="Shibata T."/>
            <person name="Feng M."/>
            <person name="Maeda T."/>
            <person name="Schwartz J.A."/>
            <person name="Shigenobu S."/>
            <person name="Lundholm N."/>
            <person name="Nishiyama T."/>
            <person name="Yang H."/>
            <person name="Hasebe M."/>
            <person name="Li S."/>
            <person name="Pierce S.K."/>
            <person name="Wang J."/>
        </authorList>
    </citation>
    <scope>NUCLEOTIDE SEQUENCE [LARGE SCALE GENOMIC DNA]</scope>
    <source>
        <strain evidence="5">EC2010</strain>
        <tissue evidence="5">Whole organism of an adult</tissue>
    </source>
</reference>
<dbReference type="PANTHER" id="PTHR23509">
    <property type="entry name" value="PA-PL1 PHOSPHOLIPASE FAMILY"/>
    <property type="match status" value="1"/>
</dbReference>
<feature type="coiled-coil region" evidence="1">
    <location>
        <begin position="570"/>
        <end position="608"/>
    </location>
</feature>
<comment type="caution">
    <text evidence="5">The sequence shown here is derived from an EMBL/GenBank/DDBJ whole genome shotgun (WGS) entry which is preliminary data.</text>
</comment>
<dbReference type="InterPro" id="IPR037197">
    <property type="entry name" value="WWE_dom_sf"/>
</dbReference>
<protein>
    <recommendedName>
        <fullName evidence="4">WWE domain-containing protein</fullName>
    </recommendedName>
</protein>
<feature type="region of interest" description="Disordered" evidence="2">
    <location>
        <begin position="1"/>
        <end position="21"/>
    </location>
</feature>
<keyword evidence="3" id="KW-0812">Transmembrane</keyword>
<dbReference type="GO" id="GO:0030134">
    <property type="term" value="C:COPII-coated ER to Golgi transport vesicle"/>
    <property type="evidence" value="ECO:0007669"/>
    <property type="project" value="TreeGrafter"/>
</dbReference>
<dbReference type="InterPro" id="IPR004170">
    <property type="entry name" value="WWE_dom"/>
</dbReference>
<dbReference type="Proteomes" id="UP000271974">
    <property type="component" value="Unassembled WGS sequence"/>
</dbReference>
<dbReference type="InterPro" id="IPR057825">
    <property type="entry name" value="WWE_SEC23-DDH2"/>
</dbReference>
<dbReference type="EMBL" id="RQTK01000026">
    <property type="protein sequence ID" value="RUS90717.1"/>
    <property type="molecule type" value="Genomic_DNA"/>
</dbReference>
<dbReference type="AlphaFoldDB" id="A0A3S1BT67"/>
<evidence type="ECO:0000256" key="2">
    <source>
        <dbReference type="SAM" id="MobiDB-lite"/>
    </source>
</evidence>
<accession>A0A3S1BT67</accession>
<organism evidence="5 6">
    <name type="scientific">Elysia chlorotica</name>
    <name type="common">Eastern emerald elysia</name>
    <name type="synonym">Sea slug</name>
    <dbReference type="NCBI Taxonomy" id="188477"/>
    <lineage>
        <taxon>Eukaryota</taxon>
        <taxon>Metazoa</taxon>
        <taxon>Spiralia</taxon>
        <taxon>Lophotrochozoa</taxon>
        <taxon>Mollusca</taxon>
        <taxon>Gastropoda</taxon>
        <taxon>Heterobranchia</taxon>
        <taxon>Euthyneura</taxon>
        <taxon>Panpulmonata</taxon>
        <taxon>Sacoglossa</taxon>
        <taxon>Placobranchoidea</taxon>
        <taxon>Plakobranchidae</taxon>
        <taxon>Elysia</taxon>
    </lineage>
</organism>
<name>A0A3S1BT67_ELYCH</name>
<evidence type="ECO:0000256" key="1">
    <source>
        <dbReference type="SAM" id="Coils"/>
    </source>
</evidence>
<feature type="region of interest" description="Disordered" evidence="2">
    <location>
        <begin position="203"/>
        <end position="224"/>
    </location>
</feature>
<dbReference type="PROSITE" id="PS50918">
    <property type="entry name" value="WWE"/>
    <property type="match status" value="1"/>
</dbReference>
<keyword evidence="1" id="KW-0175">Coiled coil</keyword>
<proteinExistence type="predicted"/>
<keyword evidence="3" id="KW-1133">Transmembrane helix</keyword>
<feature type="domain" description="WWE" evidence="4">
    <location>
        <begin position="224"/>
        <end position="308"/>
    </location>
</feature>
<dbReference type="STRING" id="188477.A0A3S1BT67"/>
<evidence type="ECO:0000259" key="4">
    <source>
        <dbReference type="PROSITE" id="PS50918"/>
    </source>
</evidence>
<gene>
    <name evidence="5" type="ORF">EGW08_001521</name>
</gene>